<dbReference type="EMBL" id="BTRK01000002">
    <property type="protein sequence ID" value="GMR35134.1"/>
    <property type="molecule type" value="Genomic_DNA"/>
</dbReference>
<comment type="caution">
    <text evidence="2">The sequence shown here is derived from an EMBL/GenBank/DDBJ whole genome shotgun (WGS) entry which is preliminary data.</text>
</comment>
<dbReference type="Proteomes" id="UP001328107">
    <property type="component" value="Unassembled WGS sequence"/>
</dbReference>
<keyword evidence="1" id="KW-0812">Transmembrane</keyword>
<name>A0AAN5CAR3_9BILA</name>
<reference evidence="3" key="1">
    <citation type="submission" date="2022-10" db="EMBL/GenBank/DDBJ databases">
        <title>Genome assembly of Pristionchus species.</title>
        <authorList>
            <person name="Yoshida K."/>
            <person name="Sommer R.J."/>
        </authorList>
    </citation>
    <scope>NUCLEOTIDE SEQUENCE [LARGE SCALE GENOMIC DNA]</scope>
    <source>
        <strain evidence="3">RS5460</strain>
    </source>
</reference>
<gene>
    <name evidence="2" type="ORF">PMAYCL1PPCAC_05329</name>
</gene>
<keyword evidence="3" id="KW-1185">Reference proteome</keyword>
<feature type="transmembrane region" description="Helical" evidence="1">
    <location>
        <begin position="117"/>
        <end position="135"/>
    </location>
</feature>
<feature type="transmembrane region" description="Helical" evidence="1">
    <location>
        <begin position="52"/>
        <end position="71"/>
    </location>
</feature>
<accession>A0AAN5CAR3</accession>
<dbReference type="AlphaFoldDB" id="A0AAN5CAR3"/>
<feature type="transmembrane region" description="Helical" evidence="1">
    <location>
        <begin position="144"/>
        <end position="164"/>
    </location>
</feature>
<keyword evidence="1" id="KW-0472">Membrane</keyword>
<evidence type="ECO:0000313" key="2">
    <source>
        <dbReference type="EMBL" id="GMR35134.1"/>
    </source>
</evidence>
<proteinExistence type="predicted"/>
<feature type="non-terminal residue" evidence="2">
    <location>
        <position position="198"/>
    </location>
</feature>
<feature type="transmembrane region" description="Helical" evidence="1">
    <location>
        <begin position="170"/>
        <end position="190"/>
    </location>
</feature>
<keyword evidence="1" id="KW-1133">Transmembrane helix</keyword>
<protein>
    <submittedName>
        <fullName evidence="2">Uncharacterized protein</fullName>
    </submittedName>
</protein>
<organism evidence="2 3">
    <name type="scientific">Pristionchus mayeri</name>
    <dbReference type="NCBI Taxonomy" id="1317129"/>
    <lineage>
        <taxon>Eukaryota</taxon>
        <taxon>Metazoa</taxon>
        <taxon>Ecdysozoa</taxon>
        <taxon>Nematoda</taxon>
        <taxon>Chromadorea</taxon>
        <taxon>Rhabditida</taxon>
        <taxon>Rhabditina</taxon>
        <taxon>Diplogasteromorpha</taxon>
        <taxon>Diplogasteroidea</taxon>
        <taxon>Neodiplogasteridae</taxon>
        <taxon>Pristionchus</taxon>
    </lineage>
</organism>
<evidence type="ECO:0000256" key="1">
    <source>
        <dbReference type="SAM" id="Phobius"/>
    </source>
</evidence>
<sequence length="198" mass="22324">ASESKKKDSFFSKCKKWLKNRLAKRKRTERANAPEQVSYDQMFMRYGDWKNVRGQIVAYLVLMFAACYHKSHGDFLNTVLKLETITDGRHVACCCDKNALLEYGDHLGNVYGTLKPLSVWVLLCGGALSFTCFLWDRYIGRRNALLAACVAGFIVSICSCFPASPEVITMISMIFGVVRMAIVVCTMSTLSEMLPYNI</sequence>
<feature type="non-terminal residue" evidence="2">
    <location>
        <position position="1"/>
    </location>
</feature>
<evidence type="ECO:0000313" key="3">
    <source>
        <dbReference type="Proteomes" id="UP001328107"/>
    </source>
</evidence>